<feature type="transmembrane region" description="Helical" evidence="1">
    <location>
        <begin position="187"/>
        <end position="208"/>
    </location>
</feature>
<organism evidence="3 4">
    <name type="scientific">Eubacterium callanderi</name>
    <dbReference type="NCBI Taxonomy" id="53442"/>
    <lineage>
        <taxon>Bacteria</taxon>
        <taxon>Bacillati</taxon>
        <taxon>Bacillota</taxon>
        <taxon>Clostridia</taxon>
        <taxon>Eubacteriales</taxon>
        <taxon>Eubacteriaceae</taxon>
        <taxon>Eubacterium</taxon>
    </lineage>
</organism>
<dbReference type="Gene3D" id="3.30.565.10">
    <property type="entry name" value="Histidine kinase-like ATPase, C-terminal domain"/>
    <property type="match status" value="1"/>
</dbReference>
<feature type="transmembrane region" description="Helical" evidence="1">
    <location>
        <begin position="58"/>
        <end position="77"/>
    </location>
</feature>
<feature type="transmembrane region" description="Helical" evidence="1">
    <location>
        <begin position="6"/>
        <end position="29"/>
    </location>
</feature>
<name>A0A853JRA2_9FIRM</name>
<reference evidence="3 4" key="1">
    <citation type="submission" date="2020-07" db="EMBL/GenBank/DDBJ databases">
        <title>Organ Donor 1.</title>
        <authorList>
            <person name="Marsh A.J."/>
            <person name="Azcarate-Peril M.A."/>
        </authorList>
    </citation>
    <scope>NUCLEOTIDE SEQUENCE [LARGE SCALE GENOMIC DNA]</scope>
    <source>
        <strain evidence="3 4">AMC0717</strain>
    </source>
</reference>
<feature type="domain" description="Sensor histidine kinase NatK-like C-terminal" evidence="2">
    <location>
        <begin position="328"/>
        <end position="428"/>
    </location>
</feature>
<dbReference type="PANTHER" id="PTHR40448:SF1">
    <property type="entry name" value="TWO-COMPONENT SENSOR HISTIDINE KINASE"/>
    <property type="match status" value="1"/>
</dbReference>
<proteinExistence type="predicted"/>
<keyword evidence="1" id="KW-0472">Membrane</keyword>
<gene>
    <name evidence="3" type="ORF">H0N91_13160</name>
</gene>
<dbReference type="CDD" id="cd16935">
    <property type="entry name" value="HATPase_AgrC-ComD-like"/>
    <property type="match status" value="1"/>
</dbReference>
<feature type="transmembrane region" description="Helical" evidence="1">
    <location>
        <begin position="89"/>
        <end position="110"/>
    </location>
</feature>
<comment type="caution">
    <text evidence="3">The sequence shown here is derived from an EMBL/GenBank/DDBJ whole genome shotgun (WGS) entry which is preliminary data.</text>
</comment>
<keyword evidence="1" id="KW-1133">Transmembrane helix</keyword>
<dbReference type="InterPro" id="IPR032834">
    <property type="entry name" value="NatK-like_C"/>
</dbReference>
<accession>A0A853JRA2</accession>
<dbReference type="Proteomes" id="UP000586254">
    <property type="component" value="Unassembled WGS sequence"/>
</dbReference>
<evidence type="ECO:0000259" key="2">
    <source>
        <dbReference type="Pfam" id="PF14501"/>
    </source>
</evidence>
<dbReference type="GO" id="GO:0042802">
    <property type="term" value="F:identical protein binding"/>
    <property type="evidence" value="ECO:0007669"/>
    <property type="project" value="TreeGrafter"/>
</dbReference>
<protein>
    <submittedName>
        <fullName evidence="3">GHKL domain-containing protein</fullName>
    </submittedName>
</protein>
<evidence type="ECO:0000256" key="1">
    <source>
        <dbReference type="SAM" id="Phobius"/>
    </source>
</evidence>
<keyword evidence="1" id="KW-0812">Transmembrane</keyword>
<dbReference type="Pfam" id="PF14501">
    <property type="entry name" value="HATPase_c_5"/>
    <property type="match status" value="1"/>
</dbReference>
<sequence>MENVFYWGNLILSYGVSGYVMLKFMFGLFKPKYRRTVYIFAYFIFVILAIFFNRLNIAIIKSLFGILSICIIGLCLFKADSKKQVIGASILFFLYMLIIDALSVLVFALFSNNTIEYIRGNQLYLFVAGTGNQIMLLCFYRPLLTIMKHHKFDEISIQQNLFLCILAIFEVTQLIFTMGIIEGLFNRLILTVLNIGFLGLDIYLIYLFESISQKYRLEREIDLKEQQEIMQNTYYKTIETQYDHYRRLIHDMKNHIQTLEELYVTGDRDAANEYTQNFYNKIDKMGSRFKCSNRTLTIIMNDKLLKCDENGISVNIEIEDINLDFISSFDMTTIFCNLFDNAIEASIELPIEKRQIKILIFRHKCFIAINISNNYSGFLISEENSFKSTKGNRHMGVGLRNVKDTIEKYNGTLQYKMTEDEFQVNILFEI</sequence>
<feature type="transmembrane region" description="Helical" evidence="1">
    <location>
        <begin position="161"/>
        <end position="181"/>
    </location>
</feature>
<feature type="transmembrane region" description="Helical" evidence="1">
    <location>
        <begin position="122"/>
        <end position="140"/>
    </location>
</feature>
<feature type="transmembrane region" description="Helical" evidence="1">
    <location>
        <begin position="36"/>
        <end position="52"/>
    </location>
</feature>
<dbReference type="AlphaFoldDB" id="A0A853JRA2"/>
<dbReference type="SUPFAM" id="SSF55874">
    <property type="entry name" value="ATPase domain of HSP90 chaperone/DNA topoisomerase II/histidine kinase"/>
    <property type="match status" value="1"/>
</dbReference>
<evidence type="ECO:0000313" key="3">
    <source>
        <dbReference type="EMBL" id="NZA39047.1"/>
    </source>
</evidence>
<dbReference type="InterPro" id="IPR036890">
    <property type="entry name" value="HATPase_C_sf"/>
</dbReference>
<dbReference type="RefSeq" id="WP_180493682.1">
    <property type="nucleotide sequence ID" value="NZ_JACCKS010000015.1"/>
</dbReference>
<dbReference type="PANTHER" id="PTHR40448">
    <property type="entry name" value="TWO-COMPONENT SENSOR HISTIDINE KINASE"/>
    <property type="match status" value="1"/>
</dbReference>
<evidence type="ECO:0000313" key="4">
    <source>
        <dbReference type="Proteomes" id="UP000586254"/>
    </source>
</evidence>
<dbReference type="EMBL" id="JACCKS010000015">
    <property type="protein sequence ID" value="NZA39047.1"/>
    <property type="molecule type" value="Genomic_DNA"/>
</dbReference>